<dbReference type="PROSITE" id="PS50883">
    <property type="entry name" value="EAL"/>
    <property type="match status" value="1"/>
</dbReference>
<dbReference type="InterPro" id="IPR035919">
    <property type="entry name" value="EAL_sf"/>
</dbReference>
<organism evidence="4 5">
    <name type="scientific">Thalassotalea loyana</name>
    <dbReference type="NCBI Taxonomy" id="280483"/>
    <lineage>
        <taxon>Bacteria</taxon>
        <taxon>Pseudomonadati</taxon>
        <taxon>Pseudomonadota</taxon>
        <taxon>Gammaproteobacteria</taxon>
        <taxon>Alteromonadales</taxon>
        <taxon>Colwelliaceae</taxon>
        <taxon>Thalassotalea</taxon>
    </lineage>
</organism>
<feature type="transmembrane region" description="Helical" evidence="1">
    <location>
        <begin position="12"/>
        <end position="35"/>
    </location>
</feature>
<gene>
    <name evidence="4" type="primary">mshH</name>
    <name evidence="4" type="ORF">tloyanaT_04580</name>
</gene>
<dbReference type="InterPro" id="IPR000160">
    <property type="entry name" value="GGDEF_dom"/>
</dbReference>
<dbReference type="RefSeq" id="WP_284295749.1">
    <property type="nucleotide sequence ID" value="NZ_BSSV01000001.1"/>
</dbReference>
<dbReference type="InterPro" id="IPR029787">
    <property type="entry name" value="Nucleotide_cyclase"/>
</dbReference>
<evidence type="ECO:0000259" key="2">
    <source>
        <dbReference type="PROSITE" id="PS50883"/>
    </source>
</evidence>
<evidence type="ECO:0000259" key="3">
    <source>
        <dbReference type="PROSITE" id="PS50887"/>
    </source>
</evidence>
<dbReference type="InterPro" id="IPR050706">
    <property type="entry name" value="Cyclic-di-GMP_PDE-like"/>
</dbReference>
<keyword evidence="5" id="KW-1185">Reference proteome</keyword>
<dbReference type="InterPro" id="IPR043128">
    <property type="entry name" value="Rev_trsase/Diguanyl_cyclase"/>
</dbReference>
<evidence type="ECO:0000256" key="1">
    <source>
        <dbReference type="SAM" id="Phobius"/>
    </source>
</evidence>
<dbReference type="PANTHER" id="PTHR33121:SF32">
    <property type="entry name" value="RNASE E SPECIFICITY FACTOR CSRD"/>
    <property type="match status" value="1"/>
</dbReference>
<keyword evidence="1" id="KW-0812">Transmembrane</keyword>
<keyword evidence="1" id="KW-1133">Transmembrane helix</keyword>
<evidence type="ECO:0000313" key="5">
    <source>
        <dbReference type="Proteomes" id="UP001157134"/>
    </source>
</evidence>
<comment type="caution">
    <text evidence="4">The sequence shown here is derived from an EMBL/GenBank/DDBJ whole genome shotgun (WGS) entry which is preliminary data.</text>
</comment>
<dbReference type="PANTHER" id="PTHR33121">
    <property type="entry name" value="CYCLIC DI-GMP PHOSPHODIESTERASE PDEF"/>
    <property type="match status" value="1"/>
</dbReference>
<dbReference type="Proteomes" id="UP001157134">
    <property type="component" value="Unassembled WGS sequence"/>
</dbReference>
<dbReference type="Pfam" id="PF00563">
    <property type="entry name" value="EAL"/>
    <property type="match status" value="1"/>
</dbReference>
<dbReference type="Pfam" id="PF00990">
    <property type="entry name" value="GGDEF"/>
    <property type="match status" value="1"/>
</dbReference>
<evidence type="ECO:0000313" key="4">
    <source>
        <dbReference type="EMBL" id="GLX84206.1"/>
    </source>
</evidence>
<dbReference type="InterPro" id="IPR001633">
    <property type="entry name" value="EAL_dom"/>
</dbReference>
<name>A0ABQ6H7T9_9GAMM</name>
<dbReference type="Gene3D" id="3.30.70.270">
    <property type="match status" value="1"/>
</dbReference>
<dbReference type="SMART" id="SM00267">
    <property type="entry name" value="GGDEF"/>
    <property type="match status" value="1"/>
</dbReference>
<accession>A0ABQ6H7T9</accession>
<sequence>MTQLVKKTQKKIFHLLGVFLLAGYLLSVSVLSWQINQQHQQTLLLVSSVIQPSAQSSLIANYLENTNIQLVNWQGAAVFEQPDLKTNWISKETNIAPDLVVLAPAIWYQIVSSPVFVVLTLGFGILLIVVARNSAVYVDNSLREITEIEHWANTAIVQGNYPVVSTEHPVGYAINHLRKSMLHAQNQDSLFDKAIKESALLDDETGIGNKAYFTSRLSALMAEEDARGAVYIIQCQGCDTIHSLYGHEQAIHIVEMVIQSIEKRFENRANFYLARCQEYELALLVPHVFVKEAEKLAQQLLKGILNIILPVGINKDDFCHVGVSYFKSGDKSFQVLAEADMALRTAQLQGPSQWFMYDDGEIAHESAKGSLKWRTFLENAIRNNSFVIFFQPVIERFSDNILHHEVLTKVRDEQGELISARVFLPMAKKCGLSAPIDLLVFKQVCKLLTYEPDKQDCCSLNLSVDSLLDKNFVEKLHHELKQNQHIAPRLIIEISEYQLVNHLAELKPILFKLTLLGVQLLADKVGQYVVSAQYLKQLPIRYVKLHRSIVMNIEQKPENQVFVQSMKILCEPLKVKIYALGVEDQNEWRTLTKLGVQGGQGHYFTEPIAQVAKAIGN</sequence>
<reference evidence="4 5" key="1">
    <citation type="submission" date="2023-03" db="EMBL/GenBank/DDBJ databases">
        <title>Thalassotalea loyana LMG 22536T draft genome sequence.</title>
        <authorList>
            <person name="Sawabe T."/>
        </authorList>
    </citation>
    <scope>NUCLEOTIDE SEQUENCE [LARGE SCALE GENOMIC DNA]</scope>
    <source>
        <strain evidence="4 5">LMG 22536</strain>
    </source>
</reference>
<dbReference type="SUPFAM" id="SSF141868">
    <property type="entry name" value="EAL domain-like"/>
    <property type="match status" value="1"/>
</dbReference>
<proteinExistence type="predicted"/>
<dbReference type="PROSITE" id="PS50887">
    <property type="entry name" value="GGDEF"/>
    <property type="match status" value="1"/>
</dbReference>
<keyword evidence="1" id="KW-0472">Membrane</keyword>
<dbReference type="Gene3D" id="3.20.20.450">
    <property type="entry name" value="EAL domain"/>
    <property type="match status" value="1"/>
</dbReference>
<dbReference type="EMBL" id="BSSV01000001">
    <property type="protein sequence ID" value="GLX84206.1"/>
    <property type="molecule type" value="Genomic_DNA"/>
</dbReference>
<dbReference type="CDD" id="cd01948">
    <property type="entry name" value="EAL"/>
    <property type="match status" value="1"/>
</dbReference>
<dbReference type="SMART" id="SM00052">
    <property type="entry name" value="EAL"/>
    <property type="match status" value="1"/>
</dbReference>
<feature type="domain" description="EAL" evidence="2">
    <location>
        <begin position="370"/>
        <end position="617"/>
    </location>
</feature>
<feature type="domain" description="GGDEF" evidence="3">
    <location>
        <begin position="226"/>
        <end position="359"/>
    </location>
</feature>
<dbReference type="SUPFAM" id="SSF55073">
    <property type="entry name" value="Nucleotide cyclase"/>
    <property type="match status" value="1"/>
</dbReference>
<feature type="transmembrane region" description="Helical" evidence="1">
    <location>
        <begin position="106"/>
        <end position="131"/>
    </location>
</feature>
<protein>
    <submittedName>
        <fullName evidence="4">RNase E specificity factor CsrD</fullName>
    </submittedName>
</protein>